<organism evidence="3 4">
    <name type="scientific">Thermobaculum terrenum (strain ATCC BAA-798 / CCMEE 7001 / YNP1)</name>
    <dbReference type="NCBI Taxonomy" id="525904"/>
    <lineage>
        <taxon>Bacteria</taxon>
        <taxon>Bacillati</taxon>
        <taxon>Chloroflexota</taxon>
        <taxon>Chloroflexia</taxon>
        <taxon>Candidatus Thermobaculales</taxon>
        <taxon>Candidatus Thermobaculaceae</taxon>
        <taxon>Thermobaculum</taxon>
    </lineage>
</organism>
<sequence length="918" mass="98587">MRLGFDSPLFLFLLLLLPLVPLSARALRLSRMRKILVATARLAVLTCLVLALSGLYLRLPSHKLGVVFLVDASDSVGPEGIAQAKEFVRKAYQLAGRDVDLGVVVFGKEPLIDSLTSSDGKLPDFLSRPDSTATDIPSAMRLAFSMFPADSSKKIVLLSDGNNNVGDMQEVSRLARMFGVTVDYYPVSQLPKADALVDSVKAPARIKPGQSFSLQIVVSSTVQQRAKLTVLDGDKSVVSTDVSLKAGKNTFVVPLPGQGQGVHKWEARIEAAQDEIPQNDRAASFTYVESPSRVLVAEGTPGEASGLVAALKAGKLVVDTVDSNDIPKDISTLAKYDAVVLVNVPANSLQDAGKTLQVYVHDLGKGLVAIGGDRAFALGGYFNTPLEQTLPVDSQIRNPDEEPQVAVVMAIDKSGSMAACHCEGSKLLEQYPGGIPKVDIAKESAILSSETLGPNDIFGVVAFDTAPRWVVRPEPVTDKSSIAEKVAGIQGSGGTNIYGGLAEAIDSLIKVKAKNKHVILLTDGWSNVGNYDELISKARRHGITISTVSAAGGSAQLLRSIAEKGGGTFYNTRDSADIPQIVLKETQKHMRAYIQERQFYPSSYAPSPILRGIDSTPPLLGYVATFPKPGSTVALVSPQKDPVLAQWQYGLGRAIAWTSDAGGRWSKSWLGTQQYARLWQQAVDWVMPRSSENVQVSTTYEDGYTSVAVDAVNPSGSFINGAQARAVIAAPSGQTHEVNLEQTAPGRYEGKLQTTVPGSYITSVTLSTPSGTLNAPTSGFIVPYSPEYKSFGLNTAILEALSSATGGSKLNVPQEIFRSDAKSYSRLDLWWPLLLASLLCLLLEVAFRRLRLSSELLKVLDVRRLGTIRSAGRSGAPVDRLSNTSGGLEGLTEDKEERAIRDERLSRLRAARDRARKR</sequence>
<dbReference type="PANTHER" id="PTHR37947">
    <property type="entry name" value="BLL2462 PROTEIN"/>
    <property type="match status" value="1"/>
</dbReference>
<dbReference type="HOGENOM" id="CLU_007196_0_0_0"/>
<dbReference type="SUPFAM" id="SSF52317">
    <property type="entry name" value="Class I glutamine amidotransferase-like"/>
    <property type="match status" value="1"/>
</dbReference>
<dbReference type="CDD" id="cd00198">
    <property type="entry name" value="vWFA"/>
    <property type="match status" value="1"/>
</dbReference>
<dbReference type="STRING" id="525904.Tter_1735"/>
<proteinExistence type="predicted"/>
<dbReference type="eggNOG" id="COG2304">
    <property type="taxonomic scope" value="Bacteria"/>
</dbReference>
<protein>
    <submittedName>
        <fullName evidence="3">von Willebrand factor type A</fullName>
    </submittedName>
</protein>
<dbReference type="OrthoDB" id="9781333at2"/>
<gene>
    <name evidence="3" type="ordered locus">Tter_1735</name>
</gene>
<evidence type="ECO:0000313" key="3">
    <source>
        <dbReference type="EMBL" id="ACZ42641.1"/>
    </source>
</evidence>
<dbReference type="InterPro" id="IPR029062">
    <property type="entry name" value="Class_I_gatase-like"/>
</dbReference>
<dbReference type="InterPro" id="IPR002035">
    <property type="entry name" value="VWF_A"/>
</dbReference>
<dbReference type="Gene3D" id="3.40.50.410">
    <property type="entry name" value="von Willebrand factor, type A domain"/>
    <property type="match status" value="1"/>
</dbReference>
<feature type="region of interest" description="Disordered" evidence="1">
    <location>
        <begin position="872"/>
        <end position="895"/>
    </location>
</feature>
<dbReference type="SUPFAM" id="SSF53300">
    <property type="entry name" value="vWA-like"/>
    <property type="match status" value="2"/>
</dbReference>
<feature type="domain" description="VWFA" evidence="2">
    <location>
        <begin position="65"/>
        <end position="182"/>
    </location>
</feature>
<dbReference type="EMBL" id="CP001825">
    <property type="protein sequence ID" value="ACZ42641.1"/>
    <property type="molecule type" value="Genomic_DNA"/>
</dbReference>
<reference evidence="4" key="1">
    <citation type="journal article" date="2010" name="Stand. Genomic Sci.">
        <title>Complete genome sequence of 'Thermobaculum terrenum' type strain (YNP1).</title>
        <authorList>
            <person name="Kiss H."/>
            <person name="Cleland D."/>
            <person name="Lapidus A."/>
            <person name="Lucas S."/>
            <person name="Glavina Del Rio T."/>
            <person name="Nolan M."/>
            <person name="Tice H."/>
            <person name="Han C."/>
            <person name="Goodwin L."/>
            <person name="Pitluck S."/>
            <person name="Liolios K."/>
            <person name="Ivanova N."/>
            <person name="Mavromatis K."/>
            <person name="Ovchinnikova G."/>
            <person name="Pati A."/>
            <person name="Chen A."/>
            <person name="Palaniappan K."/>
            <person name="Land M."/>
            <person name="Hauser L."/>
            <person name="Chang Y."/>
            <person name="Jeffries C."/>
            <person name="Lu M."/>
            <person name="Brettin T."/>
            <person name="Detter J."/>
            <person name="Goker M."/>
            <person name="Tindall B."/>
            <person name="Beck B."/>
            <person name="McDermott T."/>
            <person name="Woyke T."/>
            <person name="Bristow J."/>
            <person name="Eisen J."/>
            <person name="Markowitz V."/>
            <person name="Hugenholtz P."/>
            <person name="Kyrpides N."/>
            <person name="Klenk H."/>
            <person name="Cheng J."/>
        </authorList>
    </citation>
    <scope>NUCLEOTIDE SEQUENCE [LARGE SCALE GENOMIC DNA]</scope>
    <source>
        <strain evidence="4">ATCC BAA-798 / YNP1</strain>
    </source>
</reference>
<feature type="domain" description="VWFA" evidence="2">
    <location>
        <begin position="406"/>
        <end position="586"/>
    </location>
</feature>
<dbReference type="Gene3D" id="3.40.50.880">
    <property type="match status" value="2"/>
</dbReference>
<dbReference type="PROSITE" id="PS50234">
    <property type="entry name" value="VWFA"/>
    <property type="match status" value="2"/>
</dbReference>
<dbReference type="eggNOG" id="COG5426">
    <property type="taxonomic scope" value="Bacteria"/>
</dbReference>
<evidence type="ECO:0000313" key="4">
    <source>
        <dbReference type="Proteomes" id="UP000000323"/>
    </source>
</evidence>
<dbReference type="SMART" id="SM00327">
    <property type="entry name" value="VWA"/>
    <property type="match status" value="2"/>
</dbReference>
<dbReference type="Proteomes" id="UP000000323">
    <property type="component" value="Chromosome 1"/>
</dbReference>
<dbReference type="Pfam" id="PF00092">
    <property type="entry name" value="VWA"/>
    <property type="match status" value="2"/>
</dbReference>
<dbReference type="InterPro" id="IPR036465">
    <property type="entry name" value="vWFA_dom_sf"/>
</dbReference>
<dbReference type="RefSeq" id="WP_012875675.1">
    <property type="nucleotide sequence ID" value="NC_013525.1"/>
</dbReference>
<accession>D1CCX6</accession>
<dbReference type="KEGG" id="ttr:Tter_1735"/>
<keyword evidence="4" id="KW-1185">Reference proteome</keyword>
<dbReference type="AlphaFoldDB" id="D1CCX6"/>
<dbReference type="Pfam" id="PF07090">
    <property type="entry name" value="GATase1_like"/>
    <property type="match status" value="1"/>
</dbReference>
<name>D1CCX6_THET1</name>
<evidence type="ECO:0000259" key="2">
    <source>
        <dbReference type="PROSITE" id="PS50234"/>
    </source>
</evidence>
<dbReference type="InterPro" id="IPR010768">
    <property type="entry name" value="GATase1-like"/>
</dbReference>
<evidence type="ECO:0000256" key="1">
    <source>
        <dbReference type="SAM" id="MobiDB-lite"/>
    </source>
</evidence>
<dbReference type="PANTHER" id="PTHR37947:SF2">
    <property type="entry name" value="VON WILLEBRAND FACTOR TYPE A"/>
    <property type="match status" value="1"/>
</dbReference>